<accession>Q9RZS3</accession>
<dbReference type="InParanoid" id="Q9RZS3"/>
<reference evidence="1 2" key="1">
    <citation type="journal article" date="1999" name="Science">
        <title>Genome sequence of the radioresistant bacterium Deinococcus radiodurans R1.</title>
        <authorList>
            <person name="White O."/>
            <person name="Eisen J.A."/>
            <person name="Heidelberg J.F."/>
            <person name="Hickey E.K."/>
            <person name="Peterson J.D."/>
            <person name="Dodson R.J."/>
            <person name="Haft D.H."/>
            <person name="Gwinn M.L."/>
            <person name="Nelson W.C."/>
            <person name="Richardson D.L."/>
            <person name="Moffat K.S."/>
            <person name="Qin H."/>
            <person name="Jiang L."/>
            <person name="Pamphile W."/>
            <person name="Crosby M."/>
            <person name="Shen M."/>
            <person name="Vamathevan J.J."/>
            <person name="Lam P."/>
            <person name="McDonald L."/>
            <person name="Utterback T."/>
            <person name="Zalewski C."/>
            <person name="Makarova K.S."/>
            <person name="Aravind L."/>
            <person name="Daly M.J."/>
            <person name="Minton K.W."/>
            <person name="Fleischmann R.D."/>
            <person name="Ketchum K.A."/>
            <person name="Nelson K.E."/>
            <person name="Salzberg S."/>
            <person name="Smith H.O."/>
            <person name="Venter J.C."/>
            <person name="Fraser C.M."/>
        </authorList>
    </citation>
    <scope>NUCLEOTIDE SEQUENCE [LARGE SCALE GENOMIC DNA]</scope>
    <source>
        <strain evidence="2">ATCC 13939 / DSM 20539 / JCM 16871 / LMG 4051 / NBRC 15346 / NCIMB 9279 / R1 / VKM B-1422</strain>
    </source>
</reference>
<protein>
    <submittedName>
        <fullName evidence="1">Uncharacterized protein</fullName>
    </submittedName>
</protein>
<keyword evidence="1" id="KW-0614">Plasmid</keyword>
<dbReference type="AlphaFoldDB" id="Q9RZS3"/>
<dbReference type="PIR" id="F75622">
    <property type="entry name" value="F75622"/>
</dbReference>
<dbReference type="PATRIC" id="fig|243230.17.peg.37"/>
<evidence type="ECO:0000313" key="2">
    <source>
        <dbReference type="Proteomes" id="UP000002524"/>
    </source>
</evidence>
<proteinExistence type="predicted"/>
<gene>
    <name evidence="1" type="ordered locus">DR_B0041</name>
</gene>
<dbReference type="OrthoDB" id="28717at2"/>
<dbReference type="EMBL" id="AE001826">
    <property type="protein sequence ID" value="AAF12631.1"/>
    <property type="molecule type" value="Genomic_DNA"/>
</dbReference>
<sequence>MRLVGNLDPGDYGLASALPVDGAENPGSVKLPLDGSQLRQTNQFTLVVETDPASTELPRVNGVPVSAAQLGHVRPSADGQRERRSYYALPVHPGKNLIEFGREQVTLNYAGPTVRYEVTPLSAQADGSTPVRVRIRALDAAGLPAEQPTVTLRTSAEPLRPDARPGEVGYQLELHNGEGVLELRPQITPTALRLELLRDQQVSEFRVDVRPGGAALGVGLVSAAVGLGGTLPLAQRLHVQARAYYEGPLAGGQLYVAADSAGLPREDSGKARGLTYGDSSSEAVPLRGSDPVAALYEHPAFRVAYRDQEVPVNVVPLPGRMTALSASTKGNVRVSGFAALLPGDLVQAQVLRPDGTRLLRLGQEDIAPASETLTVVTRDAQTGTELGRRVLTRGVEYVLDERTGIVSLAQPLDATDAELHRVEVLASYRLSAPLPGARPLRRAGRGGDAQRRFGVAAVSLDGRGTIGAAGELRRGGLQVSGRALLSGGVQAEAALDGHWRSSDALSVRAHYQDEAYQGLGKGEAGLRASGRYQVMLGERLGAALDATYQRAPSKQGSDEQDGGGQGEVGALLTYRAQPWTVGGGLRWGFGSRSGLSAAGQLGYEGKQVSLSVTHSQPLSGTVRPTSDFKVAYRLTPHAALALTDHYVWGDAHSAALTLDTRLGNVNYAVAYELPGAGGAGNRARFGVSTSVPLGARTTLGLRGSALYDLQSGGSELGAGADLRWQGERAVATLGGDLAWRSGQLQAVVRGGVSGDLSERLNVSADATAELGARQGLKFGVGYAYRSAGFSSLGYGRYAGGSLGGSRPEASAGVSAEYRQGALTVRGGVDARALLSDPGSLTYQPSLGLRAELNARFSVGGWARALVQPASSQVLPGYGLEAGVQVLPGTWLSAGYNLAGFEGLPSAGLYTRPGAYLRLDVALDEGAGKKTGKAHRR</sequence>
<dbReference type="Proteomes" id="UP000002524">
    <property type="component" value="Plasmid MP1"/>
</dbReference>
<name>Q9RZS3_DEIRA</name>
<geneLocation type="plasmid" evidence="2">
    <name>megaplasmid MP1</name>
</geneLocation>
<dbReference type="KEGG" id="dra:DR_B0041"/>
<dbReference type="EnsemblBacteria" id="AAF12631">
    <property type="protein sequence ID" value="AAF12631"/>
    <property type="gene ID" value="DR_B0041"/>
</dbReference>
<evidence type="ECO:0000313" key="1">
    <source>
        <dbReference type="EMBL" id="AAF12631.1"/>
    </source>
</evidence>
<keyword evidence="2" id="KW-1185">Reference proteome</keyword>
<organism evidence="1 2">
    <name type="scientific">Deinococcus radiodurans (strain ATCC 13939 / DSM 20539 / JCM 16871 / CCUG 27074 / LMG 4051 / NBRC 15346 / NCIMB 9279 / VKM B-1422 / R1)</name>
    <dbReference type="NCBI Taxonomy" id="243230"/>
    <lineage>
        <taxon>Bacteria</taxon>
        <taxon>Thermotogati</taxon>
        <taxon>Deinococcota</taxon>
        <taxon>Deinococci</taxon>
        <taxon>Deinococcales</taxon>
        <taxon>Deinococcaceae</taxon>
        <taxon>Deinococcus</taxon>
    </lineage>
</organism>
<dbReference type="HOGENOM" id="CLU_288818_0_0_0"/>